<feature type="signal peptide" evidence="1">
    <location>
        <begin position="1"/>
        <end position="20"/>
    </location>
</feature>
<gene>
    <name evidence="2" type="ORF">BC961_2010</name>
</gene>
<dbReference type="PROSITE" id="PS51257">
    <property type="entry name" value="PROKAR_LIPOPROTEIN"/>
    <property type="match status" value="1"/>
</dbReference>
<dbReference type="EMBL" id="REFH01000009">
    <property type="protein sequence ID" value="RMA76282.1"/>
    <property type="molecule type" value="Genomic_DNA"/>
</dbReference>
<evidence type="ECO:0000313" key="3">
    <source>
        <dbReference type="Proteomes" id="UP000280368"/>
    </source>
</evidence>
<proteinExistence type="predicted"/>
<keyword evidence="3" id="KW-1185">Reference proteome</keyword>
<keyword evidence="1" id="KW-0732">Signal</keyword>
<evidence type="ECO:0000313" key="2">
    <source>
        <dbReference type="EMBL" id="RMA76282.1"/>
    </source>
</evidence>
<reference evidence="2 3" key="1">
    <citation type="submission" date="2018-10" db="EMBL/GenBank/DDBJ databases">
        <title>Genomic Encyclopedia of Archaeal and Bacterial Type Strains, Phase II (KMG-II): from individual species to whole genera.</title>
        <authorList>
            <person name="Goeker M."/>
        </authorList>
    </citation>
    <scope>NUCLEOTIDE SEQUENCE [LARGE SCALE GENOMIC DNA]</scope>
    <source>
        <strain evidence="2 3">DSM 19727</strain>
    </source>
</reference>
<evidence type="ECO:0008006" key="4">
    <source>
        <dbReference type="Google" id="ProtNLM"/>
    </source>
</evidence>
<sequence>MIVRSSNLFLVALLSFFAYSCSSDLDFSQANDLKIEPVIITNLGSFEIDSKDFAGSGIQQTSFSEESKIELFNDSFFRRRLKKVELYFELSNTINRAYVVGLYFLNKNDDIVYSQSLSIPAYTFGENKIPKTDIIVGSSLEQLKETTKIIFNLNQSPQFTSIPFNQGKFKMKSGLTAYLVVE</sequence>
<accession>A0A3M0AB01</accession>
<dbReference type="RefSeq" id="WP_121925627.1">
    <property type="nucleotide sequence ID" value="NZ_CBCSGA010000015.1"/>
</dbReference>
<feature type="chain" id="PRO_5018249893" description="DUF4352 domain-containing protein" evidence="1">
    <location>
        <begin position="21"/>
        <end position="182"/>
    </location>
</feature>
<evidence type="ECO:0000256" key="1">
    <source>
        <dbReference type="SAM" id="SignalP"/>
    </source>
</evidence>
<organism evidence="2 3">
    <name type="scientific">Flavobacterium weaverense</name>
    <dbReference type="NCBI Taxonomy" id="271156"/>
    <lineage>
        <taxon>Bacteria</taxon>
        <taxon>Pseudomonadati</taxon>
        <taxon>Bacteroidota</taxon>
        <taxon>Flavobacteriia</taxon>
        <taxon>Flavobacteriales</taxon>
        <taxon>Flavobacteriaceae</taxon>
        <taxon>Flavobacterium</taxon>
    </lineage>
</organism>
<name>A0A3M0AB01_9FLAO</name>
<protein>
    <recommendedName>
        <fullName evidence="4">DUF4352 domain-containing protein</fullName>
    </recommendedName>
</protein>
<dbReference type="AlphaFoldDB" id="A0A3M0AB01"/>
<dbReference type="OrthoDB" id="1448832at2"/>
<comment type="caution">
    <text evidence="2">The sequence shown here is derived from an EMBL/GenBank/DDBJ whole genome shotgun (WGS) entry which is preliminary data.</text>
</comment>
<dbReference type="Proteomes" id="UP000280368">
    <property type="component" value="Unassembled WGS sequence"/>
</dbReference>